<reference evidence="2 4" key="2">
    <citation type="submission" date="2019-07" db="EMBL/GenBank/DDBJ databases">
        <title>Draft genome of two Muricauda strains isolated from deep sea.</title>
        <authorList>
            <person name="Sun C."/>
        </authorList>
    </citation>
    <scope>NUCLEOTIDE SEQUENCE [LARGE SCALE GENOMIC DNA]</scope>
    <source>
        <strain evidence="2 4">72</strain>
    </source>
</reference>
<dbReference type="EMBL" id="QXFI01000029">
    <property type="protein sequence ID" value="RIV43602.1"/>
    <property type="molecule type" value="Genomic_DNA"/>
</dbReference>
<protein>
    <submittedName>
        <fullName evidence="1 2">Thioredoxin</fullName>
    </submittedName>
</protein>
<evidence type="ECO:0000313" key="4">
    <source>
        <dbReference type="Proteomes" id="UP000321621"/>
    </source>
</evidence>
<dbReference type="AlphaFoldDB" id="A0A3A1NJI7"/>
<gene>
    <name evidence="1" type="ORF">D2V05_12890</name>
    <name evidence="2" type="ORF">FQ017_12770</name>
</gene>
<dbReference type="Gene3D" id="3.40.30.10">
    <property type="entry name" value="Glutaredoxin"/>
    <property type="match status" value="1"/>
</dbReference>
<dbReference type="SUPFAM" id="SSF52833">
    <property type="entry name" value="Thioredoxin-like"/>
    <property type="match status" value="1"/>
</dbReference>
<sequence>MKHACNLLLVLTSLASFSQEFNKEIKMENDQTFMVGKINLDGLSTAPYAQWFQKGMEDYAVDQTLVDLFKKDLKTYHIQLFLGTWCGDSRRETPRIIKILEAADFPMEQLEIVALDRRKEQYKKSPTGEEKGLNIIKVPTIIFFKDGKEVNRIVESPLESLEEDMAQIILNKPYTPHYAY</sequence>
<dbReference type="CDD" id="cd02947">
    <property type="entry name" value="TRX_family"/>
    <property type="match status" value="1"/>
</dbReference>
<keyword evidence="4" id="KW-1185">Reference proteome</keyword>
<name>A0A3A1NJI7_9FLAO</name>
<dbReference type="Proteomes" id="UP000266691">
    <property type="component" value="Unassembled WGS sequence"/>
</dbReference>
<comment type="caution">
    <text evidence="1">The sequence shown here is derived from an EMBL/GenBank/DDBJ whole genome shotgun (WGS) entry which is preliminary data.</text>
</comment>
<dbReference type="RefSeq" id="WP_119648057.1">
    <property type="nucleotide sequence ID" value="NZ_QXFI01000029.1"/>
</dbReference>
<evidence type="ECO:0000313" key="2">
    <source>
        <dbReference type="EMBL" id="TXJ93219.1"/>
    </source>
</evidence>
<accession>A0A3A1NJI7</accession>
<proteinExistence type="predicted"/>
<organism evidence="1 3">
    <name type="scientific">Flagellimonas pelagia</name>
    <dbReference type="NCBI Taxonomy" id="2306998"/>
    <lineage>
        <taxon>Bacteria</taxon>
        <taxon>Pseudomonadati</taxon>
        <taxon>Bacteroidota</taxon>
        <taxon>Flavobacteriia</taxon>
        <taxon>Flavobacteriales</taxon>
        <taxon>Flavobacteriaceae</taxon>
        <taxon>Flagellimonas</taxon>
    </lineage>
</organism>
<reference evidence="1 3" key="1">
    <citation type="submission" date="2018-08" db="EMBL/GenBank/DDBJ databases">
        <title>Proposal of Muricauda 72 sp.nov. and Muricauda NH166 sp.nov., isolated from seawater.</title>
        <authorList>
            <person name="Cheng H."/>
            <person name="Wu Y.-H."/>
            <person name="Guo L.-L."/>
            <person name="Xu X.-W."/>
        </authorList>
    </citation>
    <scope>NUCLEOTIDE SEQUENCE [LARGE SCALE GENOMIC DNA]</scope>
    <source>
        <strain evidence="1 3">72</strain>
    </source>
</reference>
<evidence type="ECO:0000313" key="1">
    <source>
        <dbReference type="EMBL" id="RIV43602.1"/>
    </source>
</evidence>
<dbReference type="OrthoDB" id="6398367at2"/>
<dbReference type="Proteomes" id="UP000321621">
    <property type="component" value="Unassembled WGS sequence"/>
</dbReference>
<evidence type="ECO:0000313" key="3">
    <source>
        <dbReference type="Proteomes" id="UP000266691"/>
    </source>
</evidence>
<dbReference type="EMBL" id="VNWK01000029">
    <property type="protein sequence ID" value="TXJ93219.1"/>
    <property type="molecule type" value="Genomic_DNA"/>
</dbReference>
<dbReference type="InterPro" id="IPR036249">
    <property type="entry name" value="Thioredoxin-like_sf"/>
</dbReference>